<reference evidence="5" key="1">
    <citation type="submission" date="2018-06" db="EMBL/GenBank/DDBJ databases">
        <authorList>
            <person name="Zhirakovskaya E."/>
        </authorList>
    </citation>
    <scope>NUCLEOTIDE SEQUENCE</scope>
</reference>
<dbReference type="InterPro" id="IPR008183">
    <property type="entry name" value="Aldose_1/G6P_1-epimerase"/>
</dbReference>
<dbReference type="InterPro" id="IPR025532">
    <property type="entry name" value="G6P_1-epimerase"/>
</dbReference>
<dbReference type="Pfam" id="PF01263">
    <property type="entry name" value="Aldose_epim"/>
    <property type="match status" value="1"/>
</dbReference>
<dbReference type="Gene3D" id="2.70.98.10">
    <property type="match status" value="1"/>
</dbReference>
<proteinExistence type="inferred from homology"/>
<keyword evidence="4" id="KW-0413">Isomerase</keyword>
<comment type="similarity">
    <text evidence="2">Belongs to the glucose-6-phosphate 1-epimerase family.</text>
</comment>
<sequence>MNIKQLNQTYAFENESGFLRVIESAGGIPVVEVKNAQASAKISLQGAHLLSWVPQGEDEVIWLSKDARFEPGKSVRGGIPVCWPWFGASEVDTAYPAHGFARTVFWQLSQVKAISADETQIIFRLETDKITDNKNTQKMWPYSSLLEYIITLGKTLSLELITYNNSSSEIIISEALHTYFNVGDITQTSVKGLDKKTYLDKPDNFKRKIQNSSITVNSEVDRVYLNTTDDVVIENKNRKIKIKKQGSLSTIVWNPWKAVAEKMADLGEGGYLQMLCVESGNAAENSIAVKAGESHRLQVEYTVC</sequence>
<dbReference type="GO" id="GO:0030246">
    <property type="term" value="F:carbohydrate binding"/>
    <property type="evidence" value="ECO:0007669"/>
    <property type="project" value="InterPro"/>
</dbReference>
<evidence type="ECO:0000256" key="4">
    <source>
        <dbReference type="ARBA" id="ARBA00023235"/>
    </source>
</evidence>
<accession>A0A3B0YP06</accession>
<dbReference type="PANTHER" id="PTHR11122:SF13">
    <property type="entry name" value="GLUCOSE-6-PHOSPHATE 1-EPIMERASE"/>
    <property type="match status" value="1"/>
</dbReference>
<dbReference type="EC" id="5.1.3.15" evidence="3"/>
<comment type="catalytic activity">
    <reaction evidence="1">
        <text>alpha-D-glucose 6-phosphate = beta-D-glucose 6-phosphate</text>
        <dbReference type="Rhea" id="RHEA:16249"/>
        <dbReference type="ChEBI" id="CHEBI:58225"/>
        <dbReference type="ChEBI" id="CHEBI:58247"/>
        <dbReference type="EC" id="5.1.3.15"/>
    </reaction>
</comment>
<dbReference type="PIRSF" id="PIRSF016020">
    <property type="entry name" value="PHexose_mutarotase"/>
    <property type="match status" value="1"/>
</dbReference>
<dbReference type="CDD" id="cd09020">
    <property type="entry name" value="D-hex-6-P-epi_like"/>
    <property type="match status" value="1"/>
</dbReference>
<evidence type="ECO:0000256" key="1">
    <source>
        <dbReference type="ARBA" id="ARBA00001096"/>
    </source>
</evidence>
<dbReference type="EMBL" id="UOFI01000189">
    <property type="protein sequence ID" value="VAW70186.1"/>
    <property type="molecule type" value="Genomic_DNA"/>
</dbReference>
<dbReference type="GO" id="GO:0047938">
    <property type="term" value="F:glucose-6-phosphate 1-epimerase activity"/>
    <property type="evidence" value="ECO:0007669"/>
    <property type="project" value="UniProtKB-EC"/>
</dbReference>
<dbReference type="AlphaFoldDB" id="A0A3B0YP06"/>
<protein>
    <recommendedName>
        <fullName evidence="3">glucose-6-phosphate 1-epimerase</fullName>
        <ecNumber evidence="3">5.1.3.15</ecNumber>
    </recommendedName>
</protein>
<dbReference type="GO" id="GO:0005975">
    <property type="term" value="P:carbohydrate metabolic process"/>
    <property type="evidence" value="ECO:0007669"/>
    <property type="project" value="InterPro"/>
</dbReference>
<dbReference type="InterPro" id="IPR014718">
    <property type="entry name" value="GH-type_carb-bd"/>
</dbReference>
<organism evidence="5">
    <name type="scientific">hydrothermal vent metagenome</name>
    <dbReference type="NCBI Taxonomy" id="652676"/>
    <lineage>
        <taxon>unclassified sequences</taxon>
        <taxon>metagenomes</taxon>
        <taxon>ecological metagenomes</taxon>
    </lineage>
</organism>
<evidence type="ECO:0000256" key="3">
    <source>
        <dbReference type="ARBA" id="ARBA00012083"/>
    </source>
</evidence>
<dbReference type="InterPro" id="IPR011013">
    <property type="entry name" value="Gal_mutarotase_sf_dom"/>
</dbReference>
<dbReference type="SUPFAM" id="SSF74650">
    <property type="entry name" value="Galactose mutarotase-like"/>
    <property type="match status" value="1"/>
</dbReference>
<dbReference type="PANTHER" id="PTHR11122">
    <property type="entry name" value="APOSPORY-ASSOCIATED PROTEIN C-RELATED"/>
    <property type="match status" value="1"/>
</dbReference>
<dbReference type="GO" id="GO:0005737">
    <property type="term" value="C:cytoplasm"/>
    <property type="evidence" value="ECO:0007669"/>
    <property type="project" value="TreeGrafter"/>
</dbReference>
<evidence type="ECO:0000313" key="5">
    <source>
        <dbReference type="EMBL" id="VAW70186.1"/>
    </source>
</evidence>
<name>A0A3B0YP06_9ZZZZ</name>
<gene>
    <name evidence="5" type="ORF">MNBD_GAMMA09-2006</name>
</gene>
<evidence type="ECO:0000256" key="2">
    <source>
        <dbReference type="ARBA" id="ARBA00005866"/>
    </source>
</evidence>